<dbReference type="InParanoid" id="J4I854"/>
<reference evidence="3 4" key="1">
    <citation type="journal article" date="2012" name="Appl. Environ. Microbiol.">
        <title>Short-read sequencing for genomic analysis of the brown rot fungus Fibroporia radiculosa.</title>
        <authorList>
            <person name="Tang J.D."/>
            <person name="Perkins A.D."/>
            <person name="Sonstegard T.S."/>
            <person name="Schroeder S.G."/>
            <person name="Burgess S.C."/>
            <person name="Diehl S.V."/>
        </authorList>
    </citation>
    <scope>NUCLEOTIDE SEQUENCE [LARGE SCALE GENOMIC DNA]</scope>
    <source>
        <strain evidence="3 4">TFFH 294</strain>
    </source>
</reference>
<keyword evidence="4" id="KW-1185">Reference proteome</keyword>
<evidence type="ECO:0000259" key="2">
    <source>
        <dbReference type="Pfam" id="PF20153"/>
    </source>
</evidence>
<feature type="domain" description="DUF6535" evidence="2">
    <location>
        <begin position="156"/>
        <end position="341"/>
    </location>
</feature>
<keyword evidence="1" id="KW-0472">Membrane</keyword>
<evidence type="ECO:0000256" key="1">
    <source>
        <dbReference type="SAM" id="Phobius"/>
    </source>
</evidence>
<evidence type="ECO:0000313" key="3">
    <source>
        <dbReference type="EMBL" id="CCL98816.1"/>
    </source>
</evidence>
<feature type="transmembrane region" description="Helical" evidence="1">
    <location>
        <begin position="181"/>
        <end position="200"/>
    </location>
</feature>
<gene>
    <name evidence="3" type="ORF">FIBRA_00821</name>
</gene>
<evidence type="ECO:0000313" key="4">
    <source>
        <dbReference type="Proteomes" id="UP000006352"/>
    </source>
</evidence>
<dbReference type="OrthoDB" id="3269725at2759"/>
<dbReference type="GeneID" id="24093727"/>
<organism evidence="3 4">
    <name type="scientific">Fibroporia radiculosa</name>
    <dbReference type="NCBI Taxonomy" id="599839"/>
    <lineage>
        <taxon>Eukaryota</taxon>
        <taxon>Fungi</taxon>
        <taxon>Dikarya</taxon>
        <taxon>Basidiomycota</taxon>
        <taxon>Agaricomycotina</taxon>
        <taxon>Agaricomycetes</taxon>
        <taxon>Polyporales</taxon>
        <taxon>Fibroporiaceae</taxon>
        <taxon>Fibroporia</taxon>
    </lineage>
</organism>
<dbReference type="AlphaFoldDB" id="J4I854"/>
<dbReference type="InterPro" id="IPR045338">
    <property type="entry name" value="DUF6535"/>
</dbReference>
<proteinExistence type="predicted"/>
<feature type="transmembrane region" description="Helical" evidence="1">
    <location>
        <begin position="346"/>
        <end position="371"/>
    </location>
</feature>
<accession>J4I854</accession>
<dbReference type="HOGENOM" id="CLU_016781_0_0_1"/>
<sequence>MPSTDPNSASLLCRTHGGEIDLEAQTRPIDKSVGSVVSGHSTDGELSAGIALRVGHGPAGVDNTLTALKEDPSVNDVKDGFNVSGWRVSIKDVSDDVPELDNDGEHKTNMELIDCALSPPRLRFLPKITTLAPNQQPPSQKQGRKTIIKEDLQGVWSECAEQVWEHQGEIIDRWKDELNTLLIFAGLFSAVLTSFVVEYYSTLQPSTFDTTAQSLMIISAQLDVLAANADHRDHLFPSVSALVNSSSVTQASSQTVAVNGLWFAALVFSLGAASLAISVNQWLNHHRVRPSSMSRESAEIWYLRRRSLDLWKVPLIISVLPVLLQASLALFLVGLVILLWPLSTSISIVVCALVSLLLLVTIGTALIPAIIPDCAYKSPQAWWWLKLLRGSERLIYSAASKLIWRIRLGSDADYCSNSSDAFLLSYIGTHESSKVSLGQWKTFLQWKIPLRQWKVYICQWKTSLQQLGTPLQHWETSFGWRRTIGEVYNDTVDGLLSALLDRSYFVRDLWNSEDWRACEVACLNAIKENTSSPTPFQGQMLTEAYTMVSDSAFIVPVSLLCFDSTNSETVLNSLAALSKRGQFEYPLSWIWGKYYATRASEQEKGHILAMLDSFIDMLPVISDDNPHARENWHAVNYYVEGLIQLMNDWPTVRARLRRLWQHTMTNTRGGAKPLGWGFAFEVIRRFRNELDSADIACRCELPKFLECDMRLDGCTKRERIRLSKETLHDIDI</sequence>
<name>J4I854_9APHY</name>
<keyword evidence="1" id="KW-1133">Transmembrane helix</keyword>
<feature type="transmembrane region" description="Helical" evidence="1">
    <location>
        <begin position="261"/>
        <end position="283"/>
    </location>
</feature>
<dbReference type="Proteomes" id="UP000006352">
    <property type="component" value="Unassembled WGS sequence"/>
</dbReference>
<feature type="transmembrane region" description="Helical" evidence="1">
    <location>
        <begin position="313"/>
        <end position="340"/>
    </location>
</feature>
<dbReference type="EMBL" id="HE796901">
    <property type="protein sequence ID" value="CCL98816.1"/>
    <property type="molecule type" value="Genomic_DNA"/>
</dbReference>
<protein>
    <recommendedName>
        <fullName evidence="2">DUF6535 domain-containing protein</fullName>
    </recommendedName>
</protein>
<dbReference type="Pfam" id="PF20153">
    <property type="entry name" value="DUF6535"/>
    <property type="match status" value="1"/>
</dbReference>
<keyword evidence="1" id="KW-0812">Transmembrane</keyword>
<dbReference type="RefSeq" id="XP_012178099.1">
    <property type="nucleotide sequence ID" value="XM_012322709.1"/>
</dbReference>